<dbReference type="InterPro" id="IPR022880">
    <property type="entry name" value="DNApol_IV"/>
</dbReference>
<feature type="binding site" evidence="15">
    <location>
        <position position="9"/>
    </location>
    <ligand>
        <name>Mg(2+)</name>
        <dbReference type="ChEBI" id="CHEBI:18420"/>
    </ligand>
</feature>
<evidence type="ECO:0000256" key="13">
    <source>
        <dbReference type="ARBA" id="ARBA00023204"/>
    </source>
</evidence>
<keyword evidence="10 15" id="KW-0460">Magnesium</keyword>
<keyword evidence="4 15" id="KW-0963">Cytoplasm</keyword>
<dbReference type="CDD" id="cd03586">
    <property type="entry name" value="PolY_Pol_IV_kappa"/>
    <property type="match status" value="1"/>
</dbReference>
<dbReference type="InterPro" id="IPR043128">
    <property type="entry name" value="Rev_trsase/Diguanyl_cyclase"/>
</dbReference>
<accession>A0ABM5N7H2</accession>
<dbReference type="EMBL" id="CP002962">
    <property type="protein sequence ID" value="AFK05479.1"/>
    <property type="molecule type" value="Genomic_DNA"/>
</dbReference>
<feature type="domain" description="UmuC" evidence="16">
    <location>
        <begin position="5"/>
        <end position="184"/>
    </location>
</feature>
<dbReference type="Pfam" id="PF11799">
    <property type="entry name" value="IMS_C"/>
    <property type="match status" value="1"/>
</dbReference>
<dbReference type="InterPro" id="IPR043502">
    <property type="entry name" value="DNA/RNA_pol_sf"/>
</dbReference>
<evidence type="ECO:0000256" key="6">
    <source>
        <dbReference type="ARBA" id="ARBA00022695"/>
    </source>
</evidence>
<geneLocation type="plasmid" evidence="17 18">
    <name>pEMTOL01</name>
</geneLocation>
<sequence length="404" mass="45872">MEKNIVHFDLDTFYVSVERLKNPLLLNKPVIVGGISDRGVVAACSYEARKFGIHSAMSSVMAKRLCPDAIFIKGDYESYTQYSDMVTQIISDRVPVLEKASIDEFYVDLTGMEKYFGCLKYSTQIKNEICKETGLTISFGLASNKTVSKVATNEVKPNGQCHILAGNEKAFLRPLSVSKLPMVGSVTGQTLRNMGIQNIGSLAEMPRKMLESVFGKNGTTLWERANGLDNTPIEPYHDKKSISKEITFDKDTTDVNKLKAVLLKMVEEMTFELRQKQQCTGCVTVKIRYSNFDTHTKQFNIPYTTDDQTIIDKVTELFEKLYDKRLLIRLVGVRFSKLVQGFSQINLFDNTAEMAGLYQAMDRVRIKYGSRLIGRAFGMVLYSNRKPRFIRKSNYQSNKTPIYR</sequence>
<keyword evidence="3 15" id="KW-0515">Mutator protein</keyword>
<dbReference type="HAMAP" id="MF_01113">
    <property type="entry name" value="DNApol_IV"/>
    <property type="match status" value="1"/>
</dbReference>
<reference evidence="17 18" key="1">
    <citation type="submission" date="2011-07" db="EMBL/GenBank/DDBJ databases">
        <title>The complete genome of plasmid 1 of Emticicia oligotrophica DSM 17448.</title>
        <authorList>
            <consortium name="US DOE Joint Genome Institute (JGI-PGF)"/>
            <person name="Lucas S."/>
            <person name="Han J."/>
            <person name="Lapidus A."/>
            <person name="Bruce D."/>
            <person name="Goodwin L."/>
            <person name="Pitluck S."/>
            <person name="Peters L."/>
            <person name="Kyrpides N."/>
            <person name="Mavromatis K."/>
            <person name="Ivanova N."/>
            <person name="Ovchinnikova G."/>
            <person name="Teshima H."/>
            <person name="Detter J.C."/>
            <person name="Tapia R."/>
            <person name="Han C."/>
            <person name="Land M."/>
            <person name="Hauser L."/>
            <person name="Markowitz V."/>
            <person name="Cheng J.-F."/>
            <person name="Hugenholtz P."/>
            <person name="Woyke T."/>
            <person name="Wu D."/>
            <person name="Tindall B."/>
            <person name="Pomrenke H."/>
            <person name="Brambilla E."/>
            <person name="Klenk H.-P."/>
            <person name="Eisen J.A."/>
        </authorList>
    </citation>
    <scope>NUCLEOTIDE SEQUENCE [LARGE SCALE GENOMIC DNA]</scope>
    <source>
        <strain evidence="18">DSM 17448 / GPTSA100-15</strain>
        <plasmid evidence="17 18">pEMTOL01</plasmid>
    </source>
</reference>
<dbReference type="RefSeq" id="WP_015026225.1">
    <property type="nucleotide sequence ID" value="NC_018742.1"/>
</dbReference>
<evidence type="ECO:0000256" key="2">
    <source>
        <dbReference type="ARBA" id="ARBA00010945"/>
    </source>
</evidence>
<gene>
    <name evidence="15" type="primary">dinB</name>
    <name evidence="17" type="ordered locus">Emtol_0207</name>
</gene>
<keyword evidence="9 15" id="KW-0227">DNA damage</keyword>
<evidence type="ECO:0000256" key="12">
    <source>
        <dbReference type="ARBA" id="ARBA00023125"/>
    </source>
</evidence>
<dbReference type="EC" id="2.7.7.7" evidence="15"/>
<dbReference type="Pfam" id="PF00817">
    <property type="entry name" value="IMS"/>
    <property type="match status" value="1"/>
</dbReference>
<keyword evidence="12 15" id="KW-0238">DNA-binding</keyword>
<feature type="site" description="Substrate discrimination" evidence="15">
    <location>
        <position position="14"/>
    </location>
</feature>
<dbReference type="PROSITE" id="PS50173">
    <property type="entry name" value="UMUC"/>
    <property type="match status" value="1"/>
</dbReference>
<evidence type="ECO:0000256" key="15">
    <source>
        <dbReference type="HAMAP-Rule" id="MF_01113"/>
    </source>
</evidence>
<comment type="subcellular location">
    <subcellularLocation>
        <location evidence="1 15">Cytoplasm</location>
    </subcellularLocation>
</comment>
<dbReference type="Pfam" id="PF21999">
    <property type="entry name" value="IMS_HHH_1"/>
    <property type="match status" value="1"/>
</dbReference>
<feature type="active site" evidence="15">
    <location>
        <position position="104"/>
    </location>
</feature>
<feature type="binding site" evidence="15">
    <location>
        <position position="103"/>
    </location>
    <ligand>
        <name>Mg(2+)</name>
        <dbReference type="ChEBI" id="CHEBI:18420"/>
    </ligand>
</feature>
<keyword evidence="6 15" id="KW-0548">Nucleotidyltransferase</keyword>
<dbReference type="PANTHER" id="PTHR11076:SF33">
    <property type="entry name" value="DNA POLYMERASE KAPPA"/>
    <property type="match status" value="1"/>
</dbReference>
<evidence type="ECO:0000256" key="1">
    <source>
        <dbReference type="ARBA" id="ARBA00004496"/>
    </source>
</evidence>
<dbReference type="NCBIfam" id="NF002677">
    <property type="entry name" value="PRK02406.1"/>
    <property type="match status" value="1"/>
</dbReference>
<dbReference type="PANTHER" id="PTHR11076">
    <property type="entry name" value="DNA REPAIR POLYMERASE UMUC / TRANSFERASE FAMILY MEMBER"/>
    <property type="match status" value="1"/>
</dbReference>
<dbReference type="Proteomes" id="UP000002875">
    <property type="component" value="Plasmid pEMTOL01"/>
</dbReference>
<dbReference type="InterPro" id="IPR017961">
    <property type="entry name" value="DNA_pol_Y-fam_little_finger"/>
</dbReference>
<dbReference type="Gene3D" id="3.40.1170.60">
    <property type="match status" value="1"/>
</dbReference>
<evidence type="ECO:0000256" key="7">
    <source>
        <dbReference type="ARBA" id="ARBA00022705"/>
    </source>
</evidence>
<evidence type="ECO:0000256" key="8">
    <source>
        <dbReference type="ARBA" id="ARBA00022723"/>
    </source>
</evidence>
<keyword evidence="17" id="KW-0614">Plasmid</keyword>
<dbReference type="SUPFAM" id="SSF56672">
    <property type="entry name" value="DNA/RNA polymerases"/>
    <property type="match status" value="1"/>
</dbReference>
<evidence type="ECO:0000256" key="10">
    <source>
        <dbReference type="ARBA" id="ARBA00022842"/>
    </source>
</evidence>
<keyword evidence="8 15" id="KW-0479">Metal-binding</keyword>
<keyword evidence="18" id="KW-1185">Reference proteome</keyword>
<dbReference type="Gene3D" id="3.30.70.270">
    <property type="match status" value="1"/>
</dbReference>
<keyword evidence="13 15" id="KW-0234">DNA repair</keyword>
<dbReference type="SUPFAM" id="SSF100879">
    <property type="entry name" value="Lesion bypass DNA polymerase (Y-family), little finger domain"/>
    <property type="match status" value="1"/>
</dbReference>
<keyword evidence="7 15" id="KW-0235">DNA replication</keyword>
<evidence type="ECO:0000256" key="14">
    <source>
        <dbReference type="ARBA" id="ARBA00049244"/>
    </source>
</evidence>
<protein>
    <recommendedName>
        <fullName evidence="15">DNA polymerase IV</fullName>
        <shortName evidence="15">Pol IV</shortName>
        <ecNumber evidence="15">2.7.7.7</ecNumber>
    </recommendedName>
</protein>
<evidence type="ECO:0000256" key="3">
    <source>
        <dbReference type="ARBA" id="ARBA00022457"/>
    </source>
</evidence>
<proteinExistence type="inferred from homology"/>
<evidence type="ECO:0000256" key="11">
    <source>
        <dbReference type="ARBA" id="ARBA00022932"/>
    </source>
</evidence>
<comment type="subunit">
    <text evidence="15">Monomer.</text>
</comment>
<name>A0ABM5N7H2_EMTOG</name>
<dbReference type="InterPro" id="IPR036775">
    <property type="entry name" value="DNA_pol_Y-fam_lit_finger_sf"/>
</dbReference>
<organism evidence="17 18">
    <name type="scientific">Emticicia oligotrophica (strain DSM 17448 / CIP 109782 / MTCC 6937 / GPTSA100-15)</name>
    <dbReference type="NCBI Taxonomy" id="929562"/>
    <lineage>
        <taxon>Bacteria</taxon>
        <taxon>Pseudomonadati</taxon>
        <taxon>Bacteroidota</taxon>
        <taxon>Cytophagia</taxon>
        <taxon>Cytophagales</taxon>
        <taxon>Leadbetterellaceae</taxon>
        <taxon>Emticicia</taxon>
    </lineage>
</organism>
<dbReference type="Gene3D" id="1.10.150.20">
    <property type="entry name" value="5' to 3' exonuclease, C-terminal subdomain"/>
    <property type="match status" value="1"/>
</dbReference>
<evidence type="ECO:0000259" key="16">
    <source>
        <dbReference type="PROSITE" id="PS50173"/>
    </source>
</evidence>
<comment type="cofactor">
    <cofactor evidence="15">
        <name>Mg(2+)</name>
        <dbReference type="ChEBI" id="CHEBI:18420"/>
    </cofactor>
    <text evidence="15">Binds 2 magnesium ions per subunit.</text>
</comment>
<comment type="catalytic activity">
    <reaction evidence="14 15">
        <text>DNA(n) + a 2'-deoxyribonucleoside 5'-triphosphate = DNA(n+1) + diphosphate</text>
        <dbReference type="Rhea" id="RHEA:22508"/>
        <dbReference type="Rhea" id="RHEA-COMP:17339"/>
        <dbReference type="Rhea" id="RHEA-COMP:17340"/>
        <dbReference type="ChEBI" id="CHEBI:33019"/>
        <dbReference type="ChEBI" id="CHEBI:61560"/>
        <dbReference type="ChEBI" id="CHEBI:173112"/>
        <dbReference type="EC" id="2.7.7.7"/>
    </reaction>
</comment>
<comment type="similarity">
    <text evidence="2 15">Belongs to the DNA polymerase type-Y family.</text>
</comment>
<evidence type="ECO:0000313" key="18">
    <source>
        <dbReference type="Proteomes" id="UP000002875"/>
    </source>
</evidence>
<dbReference type="InterPro" id="IPR053848">
    <property type="entry name" value="IMS_HHH_1"/>
</dbReference>
<dbReference type="Gene3D" id="3.30.1490.100">
    <property type="entry name" value="DNA polymerase, Y-family, little finger domain"/>
    <property type="match status" value="1"/>
</dbReference>
<dbReference type="InterPro" id="IPR001126">
    <property type="entry name" value="UmuC"/>
</dbReference>
<dbReference type="InterPro" id="IPR050116">
    <property type="entry name" value="DNA_polymerase-Y"/>
</dbReference>
<keyword evidence="5 15" id="KW-0808">Transferase</keyword>
<evidence type="ECO:0000256" key="9">
    <source>
        <dbReference type="ARBA" id="ARBA00022763"/>
    </source>
</evidence>
<evidence type="ECO:0000256" key="5">
    <source>
        <dbReference type="ARBA" id="ARBA00022679"/>
    </source>
</evidence>
<evidence type="ECO:0000313" key="17">
    <source>
        <dbReference type="EMBL" id="AFK05479.1"/>
    </source>
</evidence>
<comment type="function">
    <text evidence="15">Poorly processive, error-prone DNA polymerase involved in untargeted mutagenesis. Copies undamaged DNA at stalled replication forks, which arise in vivo from mismatched or misaligned primer ends. These misaligned primers can be extended by PolIV. Exhibits no 3'-5' exonuclease (proofreading) activity. May be involved in translesional synthesis, in conjunction with the beta clamp from PolIII.</text>
</comment>
<keyword evidence="11 15" id="KW-0239">DNA-directed DNA polymerase</keyword>
<evidence type="ECO:0000256" key="4">
    <source>
        <dbReference type="ARBA" id="ARBA00022490"/>
    </source>
</evidence>